<sequence length="90" mass="9478">MNGPQHYGEAERLLTLADQAASANWPERTGERKSDVLAAAQVHATLALAAATVLSGVIRNTVAASHPVNDLAHDDETVDAVNAWHEAAAR</sequence>
<evidence type="ECO:0000313" key="2">
    <source>
        <dbReference type="Proteomes" id="UP000257385"/>
    </source>
</evidence>
<dbReference type="GeneID" id="65114410"/>
<protein>
    <submittedName>
        <fullName evidence="1">Uncharacterized protein</fullName>
    </submittedName>
</protein>
<name>A0A345KSI9_9CAUD</name>
<dbReference type="EMBL" id="MH479917">
    <property type="protein sequence ID" value="AXH45991.1"/>
    <property type="molecule type" value="Genomic_DNA"/>
</dbReference>
<evidence type="ECO:0000313" key="1">
    <source>
        <dbReference type="EMBL" id="AXH45991.1"/>
    </source>
</evidence>
<dbReference type="RefSeq" id="YP_010096753.1">
    <property type="nucleotide sequence ID" value="NC_055752.1"/>
</dbReference>
<reference evidence="1 2" key="1">
    <citation type="submission" date="2018-06" db="EMBL/GenBank/DDBJ databases">
        <authorList>
            <person name="Butela K.A."/>
            <person name="Beechy J.R."/>
            <person name="Bowers R.A."/>
            <person name="Brown K."/>
            <person name="Burden T.M.M."/>
            <person name="Constantin J.B."/>
            <person name="Cosey L.N."/>
            <person name="DeFalco A.N."/>
            <person name="Evans J.M."/>
            <person name="Farian V.D."/>
            <person name="Ference A.R."/>
            <person name="Fusco T.M."/>
            <person name="Harris K.R."/>
            <person name="Harris S.M."/>
            <person name="Heitzenrater A.R."/>
            <person name="Hirak C.P."/>
            <person name="Hudson E."/>
            <person name="Huffine U.N."/>
            <person name="Jablonski G.C."/>
            <person name="Johnson D.L.K."/>
            <person name="Johnston A.N."/>
            <person name="Jones D.E."/>
            <person name="Kuniega E.A."/>
            <person name="Laird M.S."/>
            <person name="Lamberson P.E."/>
            <person name="Lucas H.E."/>
            <person name="Lukacs M.K."/>
            <person name="Meyer R.A."/>
            <person name="Moffat K.N."/>
            <person name="Moore T.C."/>
            <person name="Moran Z.C."/>
            <person name="Musser B.A."/>
            <person name="Nestor M.J."/>
            <person name="Offman C.M."/>
            <person name="Opalka N.M."/>
            <person name="Pickford V."/>
            <person name="Poll E.K."/>
            <person name="Reinhart L.R."/>
            <person name="Rucker C."/>
            <person name="Semekoski S.T."/>
            <person name="Shaffer K."/>
            <person name="Skatell A.C."/>
            <person name="Sloan M."/>
            <person name="Susi N.R."/>
            <person name="Woitkowiak H.C."/>
            <person name="Harvey A."/>
            <person name="Garlena R.A."/>
            <person name="Russell D.A."/>
            <person name="Pope W.H."/>
            <person name="Jacobs-Sera D."/>
            <person name="Hendrix R.W."/>
            <person name="Hatfull G.F."/>
        </authorList>
    </citation>
    <scope>NUCLEOTIDE SEQUENCE [LARGE SCALE GENOMIC DNA]</scope>
</reference>
<proteinExistence type="predicted"/>
<organism evidence="1 2">
    <name type="scientific">Gordonia phage KimmyK</name>
    <dbReference type="NCBI Taxonomy" id="2250394"/>
    <lineage>
        <taxon>Viruses</taxon>
        <taxon>Duplodnaviria</taxon>
        <taxon>Heunggongvirae</taxon>
        <taxon>Uroviricota</taxon>
        <taxon>Caudoviricetes</taxon>
        <taxon>Stackebrandtviridae</taxon>
        <taxon>Frickvirinae</taxon>
        <taxon>Wizardvirus</taxon>
        <taxon>Wizardvirus kimmyK</taxon>
    </lineage>
</organism>
<keyword evidence="2" id="KW-1185">Reference proteome</keyword>
<dbReference type="Proteomes" id="UP000257385">
    <property type="component" value="Segment"/>
</dbReference>
<dbReference type="KEGG" id="vg:65114410"/>
<gene>
    <name evidence="1" type="primary">53</name>
    <name evidence="1" type="ORF">SEA_KIMMYK_53</name>
</gene>
<accession>A0A345KSI9</accession>